<dbReference type="Proteomes" id="UP001501600">
    <property type="component" value="Unassembled WGS sequence"/>
</dbReference>
<dbReference type="Pfam" id="PF03006">
    <property type="entry name" value="HlyIII"/>
    <property type="match status" value="1"/>
</dbReference>
<dbReference type="NCBIfam" id="TIGR01065">
    <property type="entry name" value="hlyIII"/>
    <property type="match status" value="1"/>
</dbReference>
<reference evidence="9" key="1">
    <citation type="journal article" date="2019" name="Int. J. Syst. Evol. Microbiol.">
        <title>The Global Catalogue of Microorganisms (GCM) 10K type strain sequencing project: providing services to taxonomists for standard genome sequencing and annotation.</title>
        <authorList>
            <consortium name="The Broad Institute Genomics Platform"/>
            <consortium name="The Broad Institute Genome Sequencing Center for Infectious Disease"/>
            <person name="Wu L."/>
            <person name="Ma J."/>
        </authorList>
    </citation>
    <scope>NUCLEOTIDE SEQUENCE [LARGE SCALE GENOMIC DNA]</scope>
    <source>
        <strain evidence="9">JCM 18720</strain>
    </source>
</reference>
<feature type="transmembrane region" description="Helical" evidence="7">
    <location>
        <begin position="160"/>
        <end position="181"/>
    </location>
</feature>
<accession>A0ABP9RVQ7</accession>
<keyword evidence="4 7" id="KW-0812">Transmembrane</keyword>
<organism evidence="8 9">
    <name type="scientific">Ferrimonas gelatinilytica</name>
    <dbReference type="NCBI Taxonomy" id="1255257"/>
    <lineage>
        <taxon>Bacteria</taxon>
        <taxon>Pseudomonadati</taxon>
        <taxon>Pseudomonadota</taxon>
        <taxon>Gammaproteobacteria</taxon>
        <taxon>Alteromonadales</taxon>
        <taxon>Ferrimonadaceae</taxon>
        <taxon>Ferrimonas</taxon>
    </lineage>
</organism>
<comment type="similarity">
    <text evidence="2">Belongs to the UPF0073 (Hly-III) family.</text>
</comment>
<dbReference type="InterPro" id="IPR005744">
    <property type="entry name" value="Hy-lIII"/>
</dbReference>
<keyword evidence="9" id="KW-1185">Reference proteome</keyword>
<feature type="transmembrane region" description="Helical" evidence="7">
    <location>
        <begin position="134"/>
        <end position="154"/>
    </location>
</feature>
<dbReference type="PANTHER" id="PTHR20855">
    <property type="entry name" value="ADIPOR/PROGESTIN RECEPTOR-RELATED"/>
    <property type="match status" value="1"/>
</dbReference>
<evidence type="ECO:0000256" key="1">
    <source>
        <dbReference type="ARBA" id="ARBA00004651"/>
    </source>
</evidence>
<protein>
    <submittedName>
        <fullName evidence="8">Hemolysin III family protein</fullName>
    </submittedName>
</protein>
<evidence type="ECO:0000256" key="6">
    <source>
        <dbReference type="ARBA" id="ARBA00023136"/>
    </source>
</evidence>
<evidence type="ECO:0000313" key="9">
    <source>
        <dbReference type="Proteomes" id="UP001501600"/>
    </source>
</evidence>
<name>A0ABP9RVQ7_9GAMM</name>
<feature type="transmembrane region" description="Helical" evidence="7">
    <location>
        <begin position="107"/>
        <end position="127"/>
    </location>
</feature>
<keyword evidence="6 7" id="KW-0472">Membrane</keyword>
<comment type="caution">
    <text evidence="8">The sequence shown here is derived from an EMBL/GenBank/DDBJ whole genome shotgun (WGS) entry which is preliminary data.</text>
</comment>
<proteinExistence type="inferred from homology"/>
<evidence type="ECO:0000256" key="3">
    <source>
        <dbReference type="ARBA" id="ARBA00022475"/>
    </source>
</evidence>
<evidence type="ECO:0000256" key="2">
    <source>
        <dbReference type="ARBA" id="ARBA00008488"/>
    </source>
</evidence>
<gene>
    <name evidence="8" type="ORF">GCM10025772_05890</name>
</gene>
<evidence type="ECO:0000256" key="5">
    <source>
        <dbReference type="ARBA" id="ARBA00022989"/>
    </source>
</evidence>
<feature type="transmembrane region" description="Helical" evidence="7">
    <location>
        <begin position="12"/>
        <end position="33"/>
    </location>
</feature>
<keyword evidence="5 7" id="KW-1133">Transmembrane helix</keyword>
<dbReference type="InterPro" id="IPR004254">
    <property type="entry name" value="AdipoR/HlyIII-related"/>
</dbReference>
<dbReference type="PANTHER" id="PTHR20855:SF3">
    <property type="entry name" value="LD03007P"/>
    <property type="match status" value="1"/>
</dbReference>
<evidence type="ECO:0000256" key="4">
    <source>
        <dbReference type="ARBA" id="ARBA00022692"/>
    </source>
</evidence>
<feature type="transmembrane region" description="Helical" evidence="7">
    <location>
        <begin position="45"/>
        <end position="68"/>
    </location>
</feature>
<dbReference type="RefSeq" id="WP_345315552.1">
    <property type="nucleotide sequence ID" value="NZ_BAABLF010000005.1"/>
</dbReference>
<feature type="transmembrane region" description="Helical" evidence="7">
    <location>
        <begin position="80"/>
        <end position="101"/>
    </location>
</feature>
<feature type="transmembrane region" description="Helical" evidence="7">
    <location>
        <begin position="193"/>
        <end position="211"/>
    </location>
</feature>
<evidence type="ECO:0000313" key="8">
    <source>
        <dbReference type="EMBL" id="GAA5187689.1"/>
    </source>
</evidence>
<sequence length="212" mass="23054">MRVQTYSVNEEIANALSHGIGVAAAIVGLTLMLVKGIPVLTPAEIAGISIYGATLILLFLCSTLYHAIHHQGAKAVFKRLDHCAIYLLIAGSYTPFMLITIDGEAGTLLLTLIWAMAVAGVMFKALFVDRFKKLALLTYLVMGWSSLVVIWQLYQTLPRPGFLLLVAGGLSYSLGTLFYVAKRQRYTHAIWHLFVLGGAACHCVAVGLYVIP</sequence>
<evidence type="ECO:0000256" key="7">
    <source>
        <dbReference type="SAM" id="Phobius"/>
    </source>
</evidence>
<keyword evidence="3" id="KW-1003">Cell membrane</keyword>
<dbReference type="EMBL" id="BAABLF010000005">
    <property type="protein sequence ID" value="GAA5187689.1"/>
    <property type="molecule type" value="Genomic_DNA"/>
</dbReference>
<comment type="subcellular location">
    <subcellularLocation>
        <location evidence="1">Cell membrane</location>
        <topology evidence="1">Multi-pass membrane protein</topology>
    </subcellularLocation>
</comment>